<keyword evidence="1" id="KW-0812">Transmembrane</keyword>
<evidence type="ECO:0000256" key="1">
    <source>
        <dbReference type="SAM" id="Phobius"/>
    </source>
</evidence>
<reference evidence="2 3" key="1">
    <citation type="submission" date="2024-08" db="EMBL/GenBank/DDBJ databases">
        <title>Gnathostoma spinigerum genome.</title>
        <authorList>
            <person name="Gonzalez-Bertolin B."/>
            <person name="Monzon S."/>
            <person name="Zaballos A."/>
            <person name="Jimenez P."/>
            <person name="Dekumyoy P."/>
            <person name="Varona S."/>
            <person name="Cuesta I."/>
            <person name="Sumanam S."/>
            <person name="Adisakwattana P."/>
            <person name="Gasser R.B."/>
            <person name="Hernandez-Gonzalez A."/>
            <person name="Young N.D."/>
            <person name="Perteguer M.J."/>
        </authorList>
    </citation>
    <scope>NUCLEOTIDE SEQUENCE [LARGE SCALE GENOMIC DNA]</scope>
    <source>
        <strain evidence="2">AL3</strain>
        <tissue evidence="2">Liver</tissue>
    </source>
</reference>
<keyword evidence="3" id="KW-1185">Reference proteome</keyword>
<comment type="caution">
    <text evidence="2">The sequence shown here is derived from an EMBL/GenBank/DDBJ whole genome shotgun (WGS) entry which is preliminary data.</text>
</comment>
<name>A0ABD6E633_9BILA</name>
<dbReference type="AlphaFoldDB" id="A0ABD6E633"/>
<proteinExistence type="predicted"/>
<evidence type="ECO:0000313" key="2">
    <source>
        <dbReference type="EMBL" id="MFH4974652.1"/>
    </source>
</evidence>
<feature type="transmembrane region" description="Helical" evidence="1">
    <location>
        <begin position="120"/>
        <end position="140"/>
    </location>
</feature>
<evidence type="ECO:0000313" key="3">
    <source>
        <dbReference type="Proteomes" id="UP001608902"/>
    </source>
</evidence>
<dbReference type="Proteomes" id="UP001608902">
    <property type="component" value="Unassembled WGS sequence"/>
</dbReference>
<keyword evidence="1" id="KW-1133">Transmembrane helix</keyword>
<organism evidence="2 3">
    <name type="scientific">Gnathostoma spinigerum</name>
    <dbReference type="NCBI Taxonomy" id="75299"/>
    <lineage>
        <taxon>Eukaryota</taxon>
        <taxon>Metazoa</taxon>
        <taxon>Ecdysozoa</taxon>
        <taxon>Nematoda</taxon>
        <taxon>Chromadorea</taxon>
        <taxon>Rhabditida</taxon>
        <taxon>Spirurina</taxon>
        <taxon>Gnathostomatomorpha</taxon>
        <taxon>Gnathostomatoidea</taxon>
        <taxon>Gnathostomatidae</taxon>
        <taxon>Gnathostoma</taxon>
    </lineage>
</organism>
<accession>A0ABD6E633</accession>
<protein>
    <submittedName>
        <fullName evidence="2">Uncharacterized protein</fullName>
    </submittedName>
</protein>
<dbReference type="EMBL" id="JBGFUD010000497">
    <property type="protein sequence ID" value="MFH4974652.1"/>
    <property type="molecule type" value="Genomic_DNA"/>
</dbReference>
<gene>
    <name evidence="2" type="ORF">AB6A40_001361</name>
</gene>
<keyword evidence="1" id="KW-0472">Membrane</keyword>
<sequence length="161" mass="18600">MNGKERLRKNRSSTITSKALKIYFLTVGTITAELSNNNQWHSDVHRNWSSGGISWRRMQYCSIREESTGGRLKEVAQALNREESITTPFVHSRHPSTNTILNLSNFWKFCTYELFTIPKYSVSSSFFSLLVFLFCVIVLWRRAAVFVTTEGAKIVPKRSFH</sequence>